<sequence length="374" mass="43239">MKYRASTTNITSEMTTVFTNITTRYTGNLYTTFPEYLAGDFLFKYVSPFVLFVGVLLNCLCFLVLTCTNMRKTSSSVYLSALAVCDTFNLLVTLTNHWLIRQFQFYYRDTDEIICRLSRFLAYFLAHICAWLLAAVTFERMFTVLLPIHAREWCTVRRAGINITIITIVLLGINLNLLWIQGSGEVTWEGKLYTVVCYVYNHDKYRHWRIHIWVWIDLVLASILPFVLIVIGNVIIITRLVMSRRERVATMNVRTGIQAGHYDRSRSLTVMLIVVSLAFIFLTLPVTIYYILDEKYNSSDKHVSNQILANMNLLRAVATELYFINCGINFILYCATGRRFRTKMKTLFCGRCYKTPITARYQTATTCTSSTTNV</sequence>
<keyword evidence="6" id="KW-1185">Reference proteome</keyword>
<evidence type="ECO:0000256" key="4">
    <source>
        <dbReference type="ARBA" id="ARBA00023136"/>
    </source>
</evidence>
<reference evidence="5" key="1">
    <citation type="submission" date="2022-03" db="EMBL/GenBank/DDBJ databases">
        <authorList>
            <person name="Martin C."/>
        </authorList>
    </citation>
    <scope>NUCLEOTIDE SEQUENCE</scope>
</reference>
<comment type="subcellular location">
    <subcellularLocation>
        <location evidence="1">Membrane</location>
    </subcellularLocation>
</comment>
<dbReference type="GO" id="GO:0016020">
    <property type="term" value="C:membrane"/>
    <property type="evidence" value="ECO:0007669"/>
    <property type="project" value="UniProtKB-SubCell"/>
</dbReference>
<dbReference type="AlphaFoldDB" id="A0A8J1Y392"/>
<accession>A0A8J1Y392</accession>
<dbReference type="OrthoDB" id="9983318at2759"/>
<dbReference type="InterPro" id="IPR052954">
    <property type="entry name" value="GPCR-Ligand_Int"/>
</dbReference>
<evidence type="ECO:0000313" key="5">
    <source>
        <dbReference type="EMBL" id="CAH1781405.1"/>
    </source>
</evidence>
<dbReference type="Proteomes" id="UP000749559">
    <property type="component" value="Unassembled WGS sequence"/>
</dbReference>
<dbReference type="PROSITE" id="PS50262">
    <property type="entry name" value="G_PROTEIN_RECEP_F1_2"/>
    <property type="match status" value="1"/>
</dbReference>
<dbReference type="PANTHER" id="PTHR46641:SF2">
    <property type="entry name" value="FMRFAMIDE RECEPTOR"/>
    <property type="match status" value="1"/>
</dbReference>
<evidence type="ECO:0000313" key="6">
    <source>
        <dbReference type="Proteomes" id="UP000749559"/>
    </source>
</evidence>
<gene>
    <name evidence="5" type="ORF">OFUS_LOCUS7985</name>
</gene>
<protein>
    <submittedName>
        <fullName evidence="5">Uncharacterized protein</fullName>
    </submittedName>
</protein>
<dbReference type="CDD" id="cd14978">
    <property type="entry name" value="7tmA_FMRFamide_R-like"/>
    <property type="match status" value="1"/>
</dbReference>
<proteinExistence type="predicted"/>
<keyword evidence="3" id="KW-1133">Transmembrane helix</keyword>
<organism evidence="5 6">
    <name type="scientific">Owenia fusiformis</name>
    <name type="common">Polychaete worm</name>
    <dbReference type="NCBI Taxonomy" id="6347"/>
    <lineage>
        <taxon>Eukaryota</taxon>
        <taxon>Metazoa</taxon>
        <taxon>Spiralia</taxon>
        <taxon>Lophotrochozoa</taxon>
        <taxon>Annelida</taxon>
        <taxon>Polychaeta</taxon>
        <taxon>Sedentaria</taxon>
        <taxon>Canalipalpata</taxon>
        <taxon>Sabellida</taxon>
        <taxon>Oweniida</taxon>
        <taxon>Oweniidae</taxon>
        <taxon>Owenia</taxon>
    </lineage>
</organism>
<keyword evidence="2" id="KW-0812">Transmembrane</keyword>
<dbReference type="PRINTS" id="PR00237">
    <property type="entry name" value="GPCRRHODOPSN"/>
</dbReference>
<name>A0A8J1Y392_OWEFU</name>
<evidence type="ECO:0000256" key="3">
    <source>
        <dbReference type="ARBA" id="ARBA00022989"/>
    </source>
</evidence>
<dbReference type="Gene3D" id="1.20.1070.10">
    <property type="entry name" value="Rhodopsin 7-helix transmembrane proteins"/>
    <property type="match status" value="1"/>
</dbReference>
<dbReference type="EMBL" id="CAIIXF020000004">
    <property type="protein sequence ID" value="CAH1781405.1"/>
    <property type="molecule type" value="Genomic_DNA"/>
</dbReference>
<dbReference type="InterPro" id="IPR000276">
    <property type="entry name" value="GPCR_Rhodpsn"/>
</dbReference>
<keyword evidence="4" id="KW-0472">Membrane</keyword>
<evidence type="ECO:0000256" key="2">
    <source>
        <dbReference type="ARBA" id="ARBA00022692"/>
    </source>
</evidence>
<dbReference type="InterPro" id="IPR017452">
    <property type="entry name" value="GPCR_Rhodpsn_7TM"/>
</dbReference>
<dbReference type="SUPFAM" id="SSF81321">
    <property type="entry name" value="Family A G protein-coupled receptor-like"/>
    <property type="match status" value="1"/>
</dbReference>
<dbReference type="GO" id="GO:0004930">
    <property type="term" value="F:G protein-coupled receptor activity"/>
    <property type="evidence" value="ECO:0007669"/>
    <property type="project" value="InterPro"/>
</dbReference>
<dbReference type="PANTHER" id="PTHR46641">
    <property type="entry name" value="FMRFAMIDE RECEPTOR-RELATED"/>
    <property type="match status" value="1"/>
</dbReference>
<comment type="caution">
    <text evidence="5">The sequence shown here is derived from an EMBL/GenBank/DDBJ whole genome shotgun (WGS) entry which is preliminary data.</text>
</comment>
<evidence type="ECO:0000256" key="1">
    <source>
        <dbReference type="ARBA" id="ARBA00004370"/>
    </source>
</evidence>
<dbReference type="Pfam" id="PF00001">
    <property type="entry name" value="7tm_1"/>
    <property type="match status" value="1"/>
</dbReference>